<dbReference type="AlphaFoldDB" id="A0A4Y2K2F4"/>
<dbReference type="Gene3D" id="3.10.10.10">
    <property type="entry name" value="HIV Type 1 Reverse Transcriptase, subunit A, domain 1"/>
    <property type="match status" value="1"/>
</dbReference>
<evidence type="ECO:0000313" key="1">
    <source>
        <dbReference type="EMBL" id="GBM96357.1"/>
    </source>
</evidence>
<dbReference type="PANTHER" id="PTHR24559:SF444">
    <property type="entry name" value="REVERSE TRANSCRIPTASE DOMAIN-CONTAINING PROTEIN"/>
    <property type="match status" value="1"/>
</dbReference>
<dbReference type="EMBL" id="BGPR01004135">
    <property type="protein sequence ID" value="GBM96357.1"/>
    <property type="molecule type" value="Genomic_DNA"/>
</dbReference>
<gene>
    <name evidence="1" type="ORF">AVEN_120872_1</name>
</gene>
<dbReference type="InterPro" id="IPR053134">
    <property type="entry name" value="RNA-dir_DNA_polymerase"/>
</dbReference>
<dbReference type="PANTHER" id="PTHR24559">
    <property type="entry name" value="TRANSPOSON TY3-I GAG-POL POLYPROTEIN"/>
    <property type="match status" value="1"/>
</dbReference>
<keyword evidence="2" id="KW-1185">Reference proteome</keyword>
<accession>A0A4Y2K2F4</accession>
<proteinExistence type="predicted"/>
<dbReference type="OrthoDB" id="8065486at2759"/>
<dbReference type="GO" id="GO:0071897">
    <property type="term" value="P:DNA biosynthetic process"/>
    <property type="evidence" value="ECO:0007669"/>
    <property type="project" value="UniProtKB-ARBA"/>
</dbReference>
<evidence type="ECO:0000313" key="2">
    <source>
        <dbReference type="Proteomes" id="UP000499080"/>
    </source>
</evidence>
<comment type="caution">
    <text evidence="1">The sequence shown here is derived from an EMBL/GenBank/DDBJ whole genome shotgun (WGS) entry which is preliminary data.</text>
</comment>
<reference evidence="1 2" key="1">
    <citation type="journal article" date="2019" name="Sci. Rep.">
        <title>Orb-weaving spider Araneus ventricosus genome elucidates the spidroin gene catalogue.</title>
        <authorList>
            <person name="Kono N."/>
            <person name="Nakamura H."/>
            <person name="Ohtoshi R."/>
            <person name="Moran D.A.P."/>
            <person name="Shinohara A."/>
            <person name="Yoshida Y."/>
            <person name="Fujiwara M."/>
            <person name="Mori M."/>
            <person name="Tomita M."/>
            <person name="Arakawa K."/>
        </authorList>
    </citation>
    <scope>NUCLEOTIDE SEQUENCE [LARGE SCALE GENOMIC DNA]</scope>
</reference>
<sequence length="93" mass="11021">MRQNARRLPFSKVEEVKDLLRDMQEKDVIEPSSSPLASPMVWVRKKDGSTRYCVNYRRLNDITKRTVIPFPESMIHWTHFQERSGLTEWVLAS</sequence>
<protein>
    <recommendedName>
        <fullName evidence="3">Transposon Ty3-I Gag-Pol polyprotein</fullName>
    </recommendedName>
</protein>
<dbReference type="InterPro" id="IPR043502">
    <property type="entry name" value="DNA/RNA_pol_sf"/>
</dbReference>
<dbReference type="Proteomes" id="UP000499080">
    <property type="component" value="Unassembled WGS sequence"/>
</dbReference>
<evidence type="ECO:0008006" key="3">
    <source>
        <dbReference type="Google" id="ProtNLM"/>
    </source>
</evidence>
<dbReference type="SUPFAM" id="SSF56672">
    <property type="entry name" value="DNA/RNA polymerases"/>
    <property type="match status" value="1"/>
</dbReference>
<organism evidence="1 2">
    <name type="scientific">Araneus ventricosus</name>
    <name type="common">Orbweaver spider</name>
    <name type="synonym">Epeira ventricosa</name>
    <dbReference type="NCBI Taxonomy" id="182803"/>
    <lineage>
        <taxon>Eukaryota</taxon>
        <taxon>Metazoa</taxon>
        <taxon>Ecdysozoa</taxon>
        <taxon>Arthropoda</taxon>
        <taxon>Chelicerata</taxon>
        <taxon>Arachnida</taxon>
        <taxon>Araneae</taxon>
        <taxon>Araneomorphae</taxon>
        <taxon>Entelegynae</taxon>
        <taxon>Araneoidea</taxon>
        <taxon>Araneidae</taxon>
        <taxon>Araneus</taxon>
    </lineage>
</organism>
<name>A0A4Y2K2F4_ARAVE</name>